<evidence type="ECO:0000313" key="3">
    <source>
        <dbReference type="EMBL" id="KAK7290282.1"/>
    </source>
</evidence>
<organism evidence="3 4">
    <name type="scientific">Crotalaria pallida</name>
    <name type="common">Smooth rattlebox</name>
    <name type="synonym">Crotalaria striata</name>
    <dbReference type="NCBI Taxonomy" id="3830"/>
    <lineage>
        <taxon>Eukaryota</taxon>
        <taxon>Viridiplantae</taxon>
        <taxon>Streptophyta</taxon>
        <taxon>Embryophyta</taxon>
        <taxon>Tracheophyta</taxon>
        <taxon>Spermatophyta</taxon>
        <taxon>Magnoliopsida</taxon>
        <taxon>eudicotyledons</taxon>
        <taxon>Gunneridae</taxon>
        <taxon>Pentapetalae</taxon>
        <taxon>rosids</taxon>
        <taxon>fabids</taxon>
        <taxon>Fabales</taxon>
        <taxon>Fabaceae</taxon>
        <taxon>Papilionoideae</taxon>
        <taxon>50 kb inversion clade</taxon>
        <taxon>genistoids sensu lato</taxon>
        <taxon>core genistoids</taxon>
        <taxon>Crotalarieae</taxon>
        <taxon>Crotalaria</taxon>
    </lineage>
</organism>
<evidence type="ECO:0000259" key="2">
    <source>
        <dbReference type="Pfam" id="PF13456"/>
    </source>
</evidence>
<reference evidence="3 4" key="1">
    <citation type="submission" date="2024-01" db="EMBL/GenBank/DDBJ databases">
        <title>The genomes of 5 underutilized Papilionoideae crops provide insights into root nodulation and disease resistanc.</title>
        <authorList>
            <person name="Yuan L."/>
        </authorList>
    </citation>
    <scope>NUCLEOTIDE SEQUENCE [LARGE SCALE GENOMIC DNA]</scope>
    <source>
        <strain evidence="3">ZHUSHIDOU_FW_LH</strain>
        <tissue evidence="3">Leaf</tissue>
    </source>
</reference>
<keyword evidence="1" id="KW-1133">Transmembrane helix</keyword>
<accession>A0AAN9PA45</accession>
<dbReference type="Pfam" id="PF13456">
    <property type="entry name" value="RVT_3"/>
    <property type="match status" value="1"/>
</dbReference>
<comment type="caution">
    <text evidence="3">The sequence shown here is derived from an EMBL/GenBank/DDBJ whole genome shotgun (WGS) entry which is preliminary data.</text>
</comment>
<dbReference type="EMBL" id="JAYWIO010000001">
    <property type="protein sequence ID" value="KAK7290282.1"/>
    <property type="molecule type" value="Genomic_DNA"/>
</dbReference>
<evidence type="ECO:0000256" key="1">
    <source>
        <dbReference type="SAM" id="Phobius"/>
    </source>
</evidence>
<name>A0AAN9PA45_CROPI</name>
<feature type="domain" description="RNase H type-1" evidence="2">
    <location>
        <begin position="12"/>
        <end position="71"/>
    </location>
</feature>
<feature type="transmembrane region" description="Helical" evidence="1">
    <location>
        <begin position="12"/>
        <end position="32"/>
    </location>
</feature>
<dbReference type="AlphaFoldDB" id="A0AAN9PA45"/>
<gene>
    <name evidence="3" type="ORF">RIF29_04584</name>
</gene>
<keyword evidence="1" id="KW-0812">Transmembrane</keyword>
<dbReference type="Proteomes" id="UP001372338">
    <property type="component" value="Unassembled WGS sequence"/>
</dbReference>
<keyword evidence="1" id="KW-0472">Membrane</keyword>
<protein>
    <recommendedName>
        <fullName evidence="2">RNase H type-1 domain-containing protein</fullName>
    </recommendedName>
</protein>
<dbReference type="GO" id="GO:0004523">
    <property type="term" value="F:RNA-DNA hybrid ribonuclease activity"/>
    <property type="evidence" value="ECO:0007669"/>
    <property type="project" value="InterPro"/>
</dbReference>
<feature type="transmembrane region" description="Helical" evidence="1">
    <location>
        <begin position="76"/>
        <end position="101"/>
    </location>
</feature>
<evidence type="ECO:0000313" key="4">
    <source>
        <dbReference type="Proteomes" id="UP001372338"/>
    </source>
</evidence>
<proteinExistence type="predicted"/>
<sequence length="105" mass="11366">MIVHIDASCDNIIGTGVGLIMVATCSLLPKALDASMAECLTLRWALEKLKQLEIVHAVIFTDCLPLANAWAKHALILVAAISFCTSLICCVLRCVLFLLLLQCKP</sequence>
<keyword evidence="4" id="KW-1185">Reference proteome</keyword>
<dbReference type="GO" id="GO:0003676">
    <property type="term" value="F:nucleic acid binding"/>
    <property type="evidence" value="ECO:0007669"/>
    <property type="project" value="InterPro"/>
</dbReference>
<dbReference type="InterPro" id="IPR002156">
    <property type="entry name" value="RNaseH_domain"/>
</dbReference>